<reference evidence="9" key="1">
    <citation type="submission" date="2025-08" db="UniProtKB">
        <authorList>
            <consortium name="RefSeq"/>
        </authorList>
    </citation>
    <scope>IDENTIFICATION</scope>
</reference>
<dbReference type="GO" id="GO:0003677">
    <property type="term" value="F:DNA binding"/>
    <property type="evidence" value="ECO:0007669"/>
    <property type="project" value="InterPro"/>
</dbReference>
<dbReference type="KEGG" id="aten:116308735"/>
<keyword evidence="4" id="KW-0804">Transcription</keyword>
<dbReference type="InterPro" id="IPR011263">
    <property type="entry name" value="DNA-dir_RNA_pol_RpoA/D/Rpb3"/>
</dbReference>
<dbReference type="Pfam" id="PF01193">
    <property type="entry name" value="RNA_pol_L"/>
    <property type="match status" value="1"/>
</dbReference>
<keyword evidence="8" id="KW-1185">Reference proteome</keyword>
<dbReference type="NCBIfam" id="NF001988">
    <property type="entry name" value="PRK00783.1"/>
    <property type="match status" value="1"/>
</dbReference>
<evidence type="ECO:0000256" key="2">
    <source>
        <dbReference type="ARBA" id="ARBA00022083"/>
    </source>
</evidence>
<dbReference type="PANTHER" id="PTHR11800:SF13">
    <property type="entry name" value="DNA-DIRECTED RNA POLYMERASES I AND III SUBUNIT RPAC1"/>
    <property type="match status" value="1"/>
</dbReference>
<dbReference type="GO" id="GO:0005666">
    <property type="term" value="C:RNA polymerase III complex"/>
    <property type="evidence" value="ECO:0007669"/>
    <property type="project" value="TreeGrafter"/>
</dbReference>
<dbReference type="Gene3D" id="2.170.120.12">
    <property type="entry name" value="DNA-directed RNA polymerase, insert domain"/>
    <property type="match status" value="1"/>
</dbReference>
<dbReference type="FunFam" id="2.170.120.12:FF:000003">
    <property type="entry name" value="Dna-directed rna polymerases i and iii subunit"/>
    <property type="match status" value="1"/>
</dbReference>
<name>A0A6P8JFD7_ACTTE</name>
<evidence type="ECO:0000313" key="8">
    <source>
        <dbReference type="Proteomes" id="UP000515163"/>
    </source>
</evidence>
<protein>
    <recommendedName>
        <fullName evidence="2">DNA-directed RNA polymerases I and III subunit RPAC1</fullName>
    </recommendedName>
</protein>
<dbReference type="RefSeq" id="XP_031575075.1">
    <property type="nucleotide sequence ID" value="XM_031719215.1"/>
</dbReference>
<dbReference type="Gene3D" id="3.30.1360.10">
    <property type="entry name" value="RNA polymerase, RBP11-like subunit"/>
    <property type="match status" value="1"/>
</dbReference>
<dbReference type="SUPFAM" id="SSF56553">
    <property type="entry name" value="Insert subdomain of RNA polymerase alpha subunit"/>
    <property type="match status" value="1"/>
</dbReference>
<evidence type="ECO:0000259" key="7">
    <source>
        <dbReference type="SMART" id="SM00662"/>
    </source>
</evidence>
<keyword evidence="5" id="KW-0539">Nucleus</keyword>
<sequence length="343" mass="38997">MAAIEDIRTRVRLGEHGVINTHSTDFPGSYSGYDDTWTEEKFEEKFKVDIIRMTSNDMEFDMIGIDASIANAFRRILIAEVPTMAVEKVFIFNNTSIIQDEVLAHRLGLIPIIADAREFSFHKEDDENPKDDSTLIFELKVKCTKNKNAPKDATDPDELYINSKVTTEHMKWIPSPQQAKMYGPQDIRPVHNDILIAKLRPGQELDIRMHAVKGIGRDHAKFSPVATASYRLLPEIVITKPCEDELADKLASCFSEGVIKIAIENGVKSAYVADARRDTCSREVLRHDDLKDRVRLSRIRDHFIFSIESTGALRPDILMCEAIKCLKEKCRLFLDELDSNIDS</sequence>
<dbReference type="GO" id="GO:0003899">
    <property type="term" value="F:DNA-directed RNA polymerase activity"/>
    <property type="evidence" value="ECO:0007669"/>
    <property type="project" value="InterPro"/>
</dbReference>
<dbReference type="Pfam" id="PF01000">
    <property type="entry name" value="RNA_pol_A_bac"/>
    <property type="match status" value="1"/>
</dbReference>
<feature type="domain" description="DNA-directed RNA polymerase RpoA/D/Rpb3-type" evidence="7">
    <location>
        <begin position="57"/>
        <end position="336"/>
    </location>
</feature>
<evidence type="ECO:0000256" key="1">
    <source>
        <dbReference type="ARBA" id="ARBA00004123"/>
    </source>
</evidence>
<dbReference type="Proteomes" id="UP000515163">
    <property type="component" value="Unplaced"/>
</dbReference>
<evidence type="ECO:0000256" key="5">
    <source>
        <dbReference type="ARBA" id="ARBA00023242"/>
    </source>
</evidence>
<dbReference type="InterPro" id="IPR011262">
    <property type="entry name" value="DNA-dir_RNA_pol_insert"/>
</dbReference>
<dbReference type="PANTHER" id="PTHR11800">
    <property type="entry name" value="DNA-DIRECTED RNA POLYMERASE"/>
    <property type="match status" value="1"/>
</dbReference>
<comment type="subcellular location">
    <subcellularLocation>
        <location evidence="1">Nucleus</location>
    </subcellularLocation>
</comment>
<dbReference type="FunFam" id="3.30.1360.10:FF:000009">
    <property type="entry name" value="RNA polymerase I and III subunit C"/>
    <property type="match status" value="1"/>
</dbReference>
<dbReference type="PROSITE" id="PS00446">
    <property type="entry name" value="RNA_POL_D_30KD"/>
    <property type="match status" value="1"/>
</dbReference>
<evidence type="ECO:0000256" key="3">
    <source>
        <dbReference type="ARBA" id="ARBA00022478"/>
    </source>
</evidence>
<dbReference type="GeneID" id="116308735"/>
<dbReference type="GO" id="GO:0005736">
    <property type="term" value="C:RNA polymerase I complex"/>
    <property type="evidence" value="ECO:0007669"/>
    <property type="project" value="TreeGrafter"/>
</dbReference>
<evidence type="ECO:0000256" key="4">
    <source>
        <dbReference type="ARBA" id="ARBA00023163"/>
    </source>
</evidence>
<dbReference type="InterPro" id="IPR036643">
    <property type="entry name" value="RNApol_insert_sf"/>
</dbReference>
<comment type="similarity">
    <text evidence="6">Belongs to the archaeal Rpo3/eukaryotic RPB3 RNA polymerase subunit family.</text>
</comment>
<dbReference type="FunCoup" id="A0A6P8JFD7">
    <property type="interactions" value="1879"/>
</dbReference>
<evidence type="ECO:0000256" key="6">
    <source>
        <dbReference type="ARBA" id="ARBA00025804"/>
    </source>
</evidence>
<accession>A0A6P8JFD7</accession>
<dbReference type="InterPro" id="IPR022842">
    <property type="entry name" value="RNAP_Rpo3/Rpb3/RPAC1"/>
</dbReference>
<dbReference type="HAMAP" id="MF_00320">
    <property type="entry name" value="RNApol_arch_Rpo3"/>
    <property type="match status" value="1"/>
</dbReference>
<dbReference type="InParanoid" id="A0A6P8JFD7"/>
<gene>
    <name evidence="9" type="primary">LOC116308735</name>
</gene>
<evidence type="ECO:0000313" key="9">
    <source>
        <dbReference type="RefSeq" id="XP_031575075.1"/>
    </source>
</evidence>
<keyword evidence="3" id="KW-0240">DNA-directed RNA polymerase</keyword>
<dbReference type="CDD" id="cd07032">
    <property type="entry name" value="RNAP_I_II_AC40"/>
    <property type="match status" value="1"/>
</dbReference>
<dbReference type="AlphaFoldDB" id="A0A6P8JFD7"/>
<dbReference type="SUPFAM" id="SSF55257">
    <property type="entry name" value="RBP11-like subunits of RNA polymerase"/>
    <property type="match status" value="1"/>
</dbReference>
<dbReference type="InterPro" id="IPR001514">
    <property type="entry name" value="DNA-dir_RNA_pol_30-40kDasu_CS"/>
</dbReference>
<dbReference type="InterPro" id="IPR036603">
    <property type="entry name" value="RBP11-like"/>
</dbReference>
<dbReference type="InterPro" id="IPR033901">
    <property type="entry name" value="RNAPI/III_AC40"/>
</dbReference>
<dbReference type="InterPro" id="IPR050518">
    <property type="entry name" value="Rpo3/RPB3_RNA_Pol_subunit"/>
</dbReference>
<dbReference type="SMART" id="SM00662">
    <property type="entry name" value="RPOLD"/>
    <property type="match status" value="1"/>
</dbReference>
<dbReference type="GO" id="GO:0006351">
    <property type="term" value="P:DNA-templated transcription"/>
    <property type="evidence" value="ECO:0007669"/>
    <property type="project" value="InterPro"/>
</dbReference>
<proteinExistence type="inferred from homology"/>
<organism evidence="8 9">
    <name type="scientific">Actinia tenebrosa</name>
    <name type="common">Australian red waratah sea anemone</name>
    <dbReference type="NCBI Taxonomy" id="6105"/>
    <lineage>
        <taxon>Eukaryota</taxon>
        <taxon>Metazoa</taxon>
        <taxon>Cnidaria</taxon>
        <taxon>Anthozoa</taxon>
        <taxon>Hexacorallia</taxon>
        <taxon>Actiniaria</taxon>
        <taxon>Actiniidae</taxon>
        <taxon>Actinia</taxon>
    </lineage>
</organism>
<dbReference type="GO" id="GO:0046983">
    <property type="term" value="F:protein dimerization activity"/>
    <property type="evidence" value="ECO:0007669"/>
    <property type="project" value="InterPro"/>
</dbReference>
<dbReference type="OrthoDB" id="270173at2759"/>